<organism evidence="2 3">
    <name type="scientific">[Clostridium] ultunense Esp</name>
    <dbReference type="NCBI Taxonomy" id="1288971"/>
    <lineage>
        <taxon>Bacteria</taxon>
        <taxon>Bacillati</taxon>
        <taxon>Bacillota</taxon>
        <taxon>Tissierellia</taxon>
        <taxon>Tissierellales</taxon>
        <taxon>Tepidimicrobiaceae</taxon>
        <taxon>Schnuerera</taxon>
    </lineage>
</organism>
<feature type="compositionally biased region" description="Basic and acidic residues" evidence="1">
    <location>
        <begin position="102"/>
        <end position="123"/>
    </location>
</feature>
<proteinExistence type="predicted"/>
<keyword evidence="3" id="KW-1185">Reference proteome</keyword>
<gene>
    <name evidence="2" type="ORF">CUESP1_2043</name>
</gene>
<name>A0A1M4PPK0_9FIRM</name>
<reference evidence="2 3" key="1">
    <citation type="submission" date="2016-11" db="EMBL/GenBank/DDBJ databases">
        <authorList>
            <person name="Manzoor S."/>
        </authorList>
    </citation>
    <scope>NUCLEOTIDE SEQUENCE [LARGE SCALE GENOMIC DNA]</scope>
    <source>
        <strain evidence="2">Clostridium ultunense strain Esp</strain>
    </source>
</reference>
<evidence type="ECO:0000313" key="3">
    <source>
        <dbReference type="Proteomes" id="UP000245423"/>
    </source>
</evidence>
<protein>
    <submittedName>
        <fullName evidence="2">Uncharacterized protein</fullName>
    </submittedName>
</protein>
<dbReference type="AlphaFoldDB" id="A0A1M4PPK0"/>
<dbReference type="Proteomes" id="UP000245423">
    <property type="component" value="Chromosome 1"/>
</dbReference>
<feature type="region of interest" description="Disordered" evidence="1">
    <location>
        <begin position="91"/>
        <end position="123"/>
    </location>
</feature>
<dbReference type="RefSeq" id="WP_025641441.1">
    <property type="nucleotide sequence ID" value="NZ_LT669839.1"/>
</dbReference>
<evidence type="ECO:0000256" key="1">
    <source>
        <dbReference type="SAM" id="MobiDB-lite"/>
    </source>
</evidence>
<sequence length="131" mass="15133">MFISEDKALNTSKVEKLLKDIEGQLVKFNVSQEQQDAIMSLLENKNLQHLNDVFESFKLLIEVNFEADDNDNDNYAWSVCNKPSTATAKAAARGFKNRSLRKQAEQRAKEVNKDRAPLKPTPRDYYDQFFD</sequence>
<accession>A0A1M4PPK0</accession>
<dbReference type="EMBL" id="LT669839">
    <property type="protein sequence ID" value="SHD77400.1"/>
    <property type="molecule type" value="Genomic_DNA"/>
</dbReference>
<evidence type="ECO:0000313" key="2">
    <source>
        <dbReference type="EMBL" id="SHD77400.1"/>
    </source>
</evidence>